<accession>A0A517Y8V0</accession>
<proteinExistence type="predicted"/>
<gene>
    <name evidence="2" type="ORF">ETAA8_17480</name>
</gene>
<evidence type="ECO:0000313" key="3">
    <source>
        <dbReference type="Proteomes" id="UP000315017"/>
    </source>
</evidence>
<sequence>MNEVHYFGADGCALFAALVSGSSEHAAETDESVVLVLHCGGPDHQSLVPLARRTGGVHPVVLPDVRGYGKSICRNPSCYTWTQYAQDVIALLDELGVRKAILGGAGLGATICLSTAVAYPDRFRALLLISVEDIEVDEAKQAEVAFMDAFAERVRLYGIEAVGCRGTPHSALR</sequence>
<dbReference type="RefSeq" id="WP_145087442.1">
    <property type="nucleotide sequence ID" value="NZ_CP036274.1"/>
</dbReference>
<protein>
    <submittedName>
        <fullName evidence="2">Acyl-CoA esterase</fullName>
    </submittedName>
</protein>
<dbReference type="InterPro" id="IPR050471">
    <property type="entry name" value="AB_hydrolase"/>
</dbReference>
<dbReference type="SUPFAM" id="SSF53474">
    <property type="entry name" value="alpha/beta-Hydrolases"/>
    <property type="match status" value="1"/>
</dbReference>
<dbReference type="Gene3D" id="3.40.50.1820">
    <property type="entry name" value="alpha/beta hydrolase"/>
    <property type="match status" value="1"/>
</dbReference>
<dbReference type="PANTHER" id="PTHR43433:SF5">
    <property type="entry name" value="AB HYDROLASE-1 DOMAIN-CONTAINING PROTEIN"/>
    <property type="match status" value="1"/>
</dbReference>
<dbReference type="AlphaFoldDB" id="A0A517Y8V0"/>
<reference evidence="2 3" key="1">
    <citation type="submission" date="2019-02" db="EMBL/GenBank/DDBJ databases">
        <title>Deep-cultivation of Planctomycetes and their phenomic and genomic characterization uncovers novel biology.</title>
        <authorList>
            <person name="Wiegand S."/>
            <person name="Jogler M."/>
            <person name="Boedeker C."/>
            <person name="Pinto D."/>
            <person name="Vollmers J."/>
            <person name="Rivas-Marin E."/>
            <person name="Kohn T."/>
            <person name="Peeters S.H."/>
            <person name="Heuer A."/>
            <person name="Rast P."/>
            <person name="Oberbeckmann S."/>
            <person name="Bunk B."/>
            <person name="Jeske O."/>
            <person name="Meyerdierks A."/>
            <person name="Storesund J.E."/>
            <person name="Kallscheuer N."/>
            <person name="Luecker S."/>
            <person name="Lage O.M."/>
            <person name="Pohl T."/>
            <person name="Merkel B.J."/>
            <person name="Hornburger P."/>
            <person name="Mueller R.-W."/>
            <person name="Bruemmer F."/>
            <person name="Labrenz M."/>
            <person name="Spormann A.M."/>
            <person name="Op den Camp H."/>
            <person name="Overmann J."/>
            <person name="Amann R."/>
            <person name="Jetten M.S.M."/>
            <person name="Mascher T."/>
            <person name="Medema M.H."/>
            <person name="Devos D.P."/>
            <person name="Kaster A.-K."/>
            <person name="Ovreas L."/>
            <person name="Rohde M."/>
            <person name="Galperin M.Y."/>
            <person name="Jogler C."/>
        </authorList>
    </citation>
    <scope>NUCLEOTIDE SEQUENCE [LARGE SCALE GENOMIC DNA]</scope>
    <source>
        <strain evidence="2 3">ETA_A8</strain>
    </source>
</reference>
<dbReference type="EMBL" id="CP036274">
    <property type="protein sequence ID" value="QDU26667.1"/>
    <property type="molecule type" value="Genomic_DNA"/>
</dbReference>
<evidence type="ECO:0000313" key="2">
    <source>
        <dbReference type="EMBL" id="QDU26667.1"/>
    </source>
</evidence>
<dbReference type="OrthoDB" id="268311at2"/>
<dbReference type="Proteomes" id="UP000315017">
    <property type="component" value="Chromosome"/>
</dbReference>
<dbReference type="PRINTS" id="PR00111">
    <property type="entry name" value="ABHYDROLASE"/>
</dbReference>
<keyword evidence="3" id="KW-1185">Reference proteome</keyword>
<organism evidence="2 3">
    <name type="scientific">Anatilimnocola aggregata</name>
    <dbReference type="NCBI Taxonomy" id="2528021"/>
    <lineage>
        <taxon>Bacteria</taxon>
        <taxon>Pseudomonadati</taxon>
        <taxon>Planctomycetota</taxon>
        <taxon>Planctomycetia</taxon>
        <taxon>Pirellulales</taxon>
        <taxon>Pirellulaceae</taxon>
        <taxon>Anatilimnocola</taxon>
    </lineage>
</organism>
<name>A0A517Y8V0_9BACT</name>
<dbReference type="PANTHER" id="PTHR43433">
    <property type="entry name" value="HYDROLASE, ALPHA/BETA FOLD FAMILY PROTEIN"/>
    <property type="match status" value="1"/>
</dbReference>
<dbReference type="InterPro" id="IPR000073">
    <property type="entry name" value="AB_hydrolase_1"/>
</dbReference>
<feature type="domain" description="AB hydrolase-1" evidence="1">
    <location>
        <begin position="33"/>
        <end position="166"/>
    </location>
</feature>
<dbReference type="InterPro" id="IPR029058">
    <property type="entry name" value="AB_hydrolase_fold"/>
</dbReference>
<dbReference type="KEGG" id="aagg:ETAA8_17480"/>
<dbReference type="Pfam" id="PF00561">
    <property type="entry name" value="Abhydrolase_1"/>
    <property type="match status" value="1"/>
</dbReference>
<evidence type="ECO:0000259" key="1">
    <source>
        <dbReference type="Pfam" id="PF00561"/>
    </source>
</evidence>